<dbReference type="PANTHER" id="PTHR43712">
    <property type="entry name" value="PUTATIVE (AFU_ORTHOLOGUE AFUA_4G14580)-RELATED"/>
    <property type="match status" value="1"/>
</dbReference>
<dbReference type="EMBL" id="LASV01000141">
    <property type="protein sequence ID" value="KKA22495.1"/>
    <property type="molecule type" value="Genomic_DNA"/>
</dbReference>
<dbReference type="PANTHER" id="PTHR43712:SF1">
    <property type="entry name" value="HYPOTHETICAL O-METHYLTRANSFERASE (EUROFUNG)-RELATED"/>
    <property type="match status" value="1"/>
</dbReference>
<proteinExistence type="predicted"/>
<dbReference type="Proteomes" id="UP000053958">
    <property type="component" value="Unassembled WGS sequence"/>
</dbReference>
<protein>
    <recommendedName>
        <fullName evidence="4">O-methyltransferase C-terminal domain-containing protein</fullName>
    </recommendedName>
</protein>
<sequence length="363" mass="40212">MALPSPEELQSLIAELNDVAKAYSTAPDLNGYLPRIQIIDRAKKLSRALITPEQLPNYHGLNVSDLPVASLLKFMFFLKFGCIEDVYQTQGPRGNPRDGLDISSGPCTEDRCTGIALRHKVVGDKYDEWFKNMHNFDDYLAARGQLANAREPDDALHNPYTWTHKQDGVPVWAIMARDPKKLHTFQAGMSGIDVAIPVVGHFDFGHLKTSPNESRMELVDVGGGQGSCLKKILETYPELSPKKCVLQDIPENINAARSTSAKTYFMRMILHDYSDSVCVDILSQLAKAMAPDSRVLICEIVIPERVDEATFAAAVLDQAVMTMGGKERTQEGFRRLLEAAGLELVNVWRVRGVPGGCVEGRLK</sequence>
<organism evidence="5 6">
    <name type="scientific">Rasamsonia emersonii (strain ATCC 16479 / CBS 393.64 / IMI 116815)</name>
    <dbReference type="NCBI Taxonomy" id="1408163"/>
    <lineage>
        <taxon>Eukaryota</taxon>
        <taxon>Fungi</taxon>
        <taxon>Dikarya</taxon>
        <taxon>Ascomycota</taxon>
        <taxon>Pezizomycotina</taxon>
        <taxon>Eurotiomycetes</taxon>
        <taxon>Eurotiomycetidae</taxon>
        <taxon>Eurotiales</taxon>
        <taxon>Trichocomaceae</taxon>
        <taxon>Rasamsonia</taxon>
    </lineage>
</organism>
<feature type="domain" description="O-methyltransferase C-terminal" evidence="4">
    <location>
        <begin position="261"/>
        <end position="342"/>
    </location>
</feature>
<name>A0A0F4YWL4_RASE3</name>
<dbReference type="SUPFAM" id="SSF53335">
    <property type="entry name" value="S-adenosyl-L-methionine-dependent methyltransferases"/>
    <property type="match status" value="1"/>
</dbReference>
<dbReference type="PROSITE" id="PS51683">
    <property type="entry name" value="SAM_OMT_II"/>
    <property type="match status" value="1"/>
</dbReference>
<dbReference type="OrthoDB" id="1535081at2759"/>
<evidence type="ECO:0000256" key="3">
    <source>
        <dbReference type="ARBA" id="ARBA00022691"/>
    </source>
</evidence>
<dbReference type="InterPro" id="IPR029063">
    <property type="entry name" value="SAM-dependent_MTases_sf"/>
</dbReference>
<evidence type="ECO:0000259" key="4">
    <source>
        <dbReference type="Pfam" id="PF00891"/>
    </source>
</evidence>
<dbReference type="GO" id="GO:0032259">
    <property type="term" value="P:methylation"/>
    <property type="evidence" value="ECO:0007669"/>
    <property type="project" value="UniProtKB-KW"/>
</dbReference>
<evidence type="ECO:0000256" key="1">
    <source>
        <dbReference type="ARBA" id="ARBA00022603"/>
    </source>
</evidence>
<comment type="caution">
    <text evidence="5">The sequence shown here is derived from an EMBL/GenBank/DDBJ whole genome shotgun (WGS) entry which is preliminary data.</text>
</comment>
<dbReference type="AlphaFoldDB" id="A0A0F4YWL4"/>
<accession>A0A0F4YWL4</accession>
<keyword evidence="6" id="KW-1185">Reference proteome</keyword>
<dbReference type="Pfam" id="PF00891">
    <property type="entry name" value="Methyltransf_2"/>
    <property type="match status" value="2"/>
</dbReference>
<dbReference type="InterPro" id="IPR016461">
    <property type="entry name" value="COMT-like"/>
</dbReference>
<dbReference type="Gene3D" id="3.40.50.150">
    <property type="entry name" value="Vaccinia Virus protein VP39"/>
    <property type="match status" value="2"/>
</dbReference>
<gene>
    <name evidence="5" type="ORF">T310_3493</name>
</gene>
<evidence type="ECO:0000313" key="5">
    <source>
        <dbReference type="EMBL" id="KKA22495.1"/>
    </source>
</evidence>
<reference evidence="5 6" key="1">
    <citation type="submission" date="2015-04" db="EMBL/GenBank/DDBJ databases">
        <authorList>
            <person name="Heijne W.H."/>
            <person name="Fedorova N.D."/>
            <person name="Nierman W.C."/>
            <person name="Vollebregt A.W."/>
            <person name="Zhao Z."/>
            <person name="Wu L."/>
            <person name="Kumar M."/>
            <person name="Stam H."/>
            <person name="van den Berg M.A."/>
            <person name="Pel H.J."/>
        </authorList>
    </citation>
    <scope>NUCLEOTIDE SEQUENCE [LARGE SCALE GENOMIC DNA]</scope>
    <source>
        <strain evidence="5 6">CBS 393.64</strain>
    </source>
</reference>
<feature type="domain" description="O-methyltransferase C-terminal" evidence="4">
    <location>
        <begin position="165"/>
        <end position="259"/>
    </location>
</feature>
<dbReference type="GO" id="GO:0008171">
    <property type="term" value="F:O-methyltransferase activity"/>
    <property type="evidence" value="ECO:0007669"/>
    <property type="project" value="InterPro"/>
</dbReference>
<evidence type="ECO:0000256" key="2">
    <source>
        <dbReference type="ARBA" id="ARBA00022679"/>
    </source>
</evidence>
<dbReference type="RefSeq" id="XP_013329107.1">
    <property type="nucleotide sequence ID" value="XM_013473653.1"/>
</dbReference>
<keyword evidence="3" id="KW-0949">S-adenosyl-L-methionine</keyword>
<dbReference type="GeneID" id="25315842"/>
<evidence type="ECO:0000313" key="6">
    <source>
        <dbReference type="Proteomes" id="UP000053958"/>
    </source>
</evidence>
<dbReference type="STRING" id="1408163.A0A0F4YWL4"/>
<dbReference type="InterPro" id="IPR001077">
    <property type="entry name" value="COMT_C"/>
</dbReference>
<keyword evidence="1" id="KW-0489">Methyltransferase</keyword>
<keyword evidence="2" id="KW-0808">Transferase</keyword>